<dbReference type="HOGENOM" id="CLU_004580_0_0_1"/>
<keyword evidence="4" id="KW-1185">Reference proteome</keyword>
<feature type="coiled-coil region" evidence="1">
    <location>
        <begin position="1"/>
        <end position="49"/>
    </location>
</feature>
<dbReference type="PANTHER" id="PTHR46918">
    <property type="entry name" value="SYNAPTONEMAL COMPLEX PROTEIN 1"/>
    <property type="match status" value="1"/>
</dbReference>
<dbReference type="Proteomes" id="UP000007431">
    <property type="component" value="Unassembled WGS sequence"/>
</dbReference>
<gene>
    <name evidence="3" type="ORF">SCHCODRAFT_103992</name>
</gene>
<evidence type="ECO:0000313" key="3">
    <source>
        <dbReference type="EMBL" id="EFJ03742.1"/>
    </source>
</evidence>
<feature type="compositionally biased region" description="Low complexity" evidence="2">
    <location>
        <begin position="1264"/>
        <end position="1308"/>
    </location>
</feature>
<dbReference type="GO" id="GO:0000801">
    <property type="term" value="C:central element"/>
    <property type="evidence" value="ECO:0007669"/>
    <property type="project" value="TreeGrafter"/>
</dbReference>
<evidence type="ECO:0000256" key="2">
    <source>
        <dbReference type="SAM" id="MobiDB-lite"/>
    </source>
</evidence>
<feature type="coiled-coil region" evidence="1">
    <location>
        <begin position="658"/>
        <end position="727"/>
    </location>
</feature>
<sequence length="1513" mass="169530">MQSLKDQLASKESRIAAQDTQLLKQNERMSDLQRRLDEALQNLGRQSARTVNLESALDQRTGELARERLARENAQVALAHAHEDIKSKSNEARELQSALDTLSCRSDVHSARSSNLESELKAAQARIKALEADLRHLSSAPPPPVTPGRKAARPRSSSLTNFRITTLEQELQEAKSTLETQDADLRVLTNKLAKAEADLIRSGNERIAISQRLQQEVAELQSKLDDQQDELDFLRSQQGDGGREEELLKRIDEDDAKIATLQLLAGDAHEIPRLRDQLKILERKLRAEEERNMDCEGRNIELVREKEEALDELDDVKDRIASLEATIKDKDSQLAMLQQARKTRQSLSSSAASRLSDETAATVERMLHAIERLRNERDNLRRDLNFLETETRFTIEALEARLQSQEDTPDHGPLHEDVRRLRTAAAAFAVVIANLSADASASTSELEALHTRLQDREDAYARLEMQYELTQQSLEETAGYRDNLIVELENLSDVSGQLKDAQERISQVTGEKADLERILQSTEDECATLSSRVSELMTELAVVEHADRHGSSPSEEVREAREEISRLEQEVHELSKALESVESERSSLSVQVTNLTAEVEEAQQELSAAENRYSELQFHQLSDMTQNEATLALRNQIQELEGRVMRRTEQIGIQQHDIRKLETNLTLQEERMADVLAELETMEAQKNAMVEDCADAREQRDEAIARAEQLECDMESLEEQLVSREAEAVVLVGLIVQGISHLRRMQSAPPSRGTLTVTYDALEAARGTTVALAISQTSFRQQSSVLRRLYSDIELLHLKVDDLEQALEGKSAELQHLQETSDTADASSSAQTLELQAQVATLEQTVAHLTTSHAATIATLQQSEATLRRQVDELRASASASDDLQGQLVQLKMKHIEEVGQLNAKVVEESSAREEALARVDSAERRATEAEQAQREAEERWRDLSGHERELRAQYDAAKEGLVDLERKFRAADEAAQAAQQIVENLENELVRTRNDHRETVEQQERAVAQVRMQLEQSLQAALRDTDDARQLLSEECDRRTQAEETVESLRRQLADDTEQWKVEQEQSAREQKELADELTQVRTELATSRQEILALQQSKEELEFSMSDLEAEVQRSISLNRYLEGQMTDHDRKLDSHRRELDSVRAALAEKTSELSKVNIDLNLERAGYQREVASLKAEVDVLRSKPDMETALAELEERNTEMEEMLRQKCAEIENNDDRVLEMMKENKKLTAKVESLSRKVQNLQAKLAAAKAVKQATEVASDAPSAPAAPPASSRSSSISPHPTAPLPRSLNSSSSSSLTHRPLSGTIAGTTHPPPPAVSRSRTSTSTSPDTLPTVRAQTSRATSQPPVYSRPKTPEHRATVFRTQARTPEPRPLPDSVPVSTSHAKKRGVPDDFESHESHVPRAVVAEGAAMTNVSEERPIRRIPSQNSFTPVRHQSSRPMITLSPKKTAEKLGAYIADVTNTSPNRRARNVTAPAQPTFETTERPVKRGWLGKMRGTTPATRRPYDAL</sequence>
<dbReference type="GO" id="GO:0000802">
    <property type="term" value="C:transverse filament"/>
    <property type="evidence" value="ECO:0007669"/>
    <property type="project" value="TreeGrafter"/>
</dbReference>
<feature type="region of interest" description="Disordered" evidence="2">
    <location>
        <begin position="919"/>
        <end position="943"/>
    </location>
</feature>
<feature type="non-terminal residue" evidence="3">
    <location>
        <position position="1513"/>
    </location>
</feature>
<feature type="region of interest" description="Disordered" evidence="2">
    <location>
        <begin position="135"/>
        <end position="159"/>
    </location>
</feature>
<dbReference type="PANTHER" id="PTHR46918:SF1">
    <property type="entry name" value="SYNAPTONEMAL COMPLEX PROTEIN 1"/>
    <property type="match status" value="1"/>
</dbReference>
<dbReference type="GO" id="GO:0003690">
    <property type="term" value="F:double-stranded DNA binding"/>
    <property type="evidence" value="ECO:0007669"/>
    <property type="project" value="TreeGrafter"/>
</dbReference>
<evidence type="ECO:0000256" key="1">
    <source>
        <dbReference type="SAM" id="Coils"/>
    </source>
</evidence>
<reference evidence="3 4" key="1">
    <citation type="journal article" date="2010" name="Nat. Biotechnol.">
        <title>Genome sequence of the model mushroom Schizophyllum commune.</title>
        <authorList>
            <person name="Ohm R.A."/>
            <person name="de Jong J.F."/>
            <person name="Lugones L.G."/>
            <person name="Aerts A."/>
            <person name="Kothe E."/>
            <person name="Stajich J.E."/>
            <person name="de Vries R.P."/>
            <person name="Record E."/>
            <person name="Levasseur A."/>
            <person name="Baker S.E."/>
            <person name="Bartholomew K.A."/>
            <person name="Coutinho P.M."/>
            <person name="Erdmann S."/>
            <person name="Fowler T.J."/>
            <person name="Gathman A.C."/>
            <person name="Lombard V."/>
            <person name="Henrissat B."/>
            <person name="Knabe N."/>
            <person name="Kuees U."/>
            <person name="Lilly W.W."/>
            <person name="Lindquist E."/>
            <person name="Lucas S."/>
            <person name="Magnuson J.K."/>
            <person name="Piumi F."/>
            <person name="Raudaskoski M."/>
            <person name="Salamov A."/>
            <person name="Schmutz J."/>
            <person name="Schwarze F.W.M.R."/>
            <person name="vanKuyk P.A."/>
            <person name="Horton J.S."/>
            <person name="Grigoriev I.V."/>
            <person name="Woesten H.A.B."/>
        </authorList>
    </citation>
    <scope>NUCLEOTIDE SEQUENCE [LARGE SCALE GENOMIC DNA]</scope>
    <source>
        <strain evidence="4">H4-8 / FGSC 9210</strain>
    </source>
</reference>
<feature type="compositionally biased region" description="Low complexity" evidence="2">
    <location>
        <begin position="1322"/>
        <end position="1338"/>
    </location>
</feature>
<dbReference type="InterPro" id="IPR008827">
    <property type="entry name" value="SYCP1"/>
</dbReference>
<feature type="coiled-coil region" evidence="1">
    <location>
        <begin position="491"/>
        <end position="619"/>
    </location>
</feature>
<dbReference type="eggNOG" id="ENOG502SD6Y">
    <property type="taxonomic scope" value="Eukaryota"/>
</dbReference>
<dbReference type="KEGG" id="scm:SCHCO_02566171"/>
<dbReference type="InParanoid" id="D8PQA1"/>
<evidence type="ECO:0000313" key="4">
    <source>
        <dbReference type="Proteomes" id="UP000007431"/>
    </source>
</evidence>
<dbReference type="GO" id="GO:0000711">
    <property type="term" value="P:meiotic DNA repair synthesis"/>
    <property type="evidence" value="ECO:0007669"/>
    <property type="project" value="TreeGrafter"/>
</dbReference>
<dbReference type="EMBL" id="GL377302">
    <property type="protein sequence ID" value="EFJ03742.1"/>
    <property type="molecule type" value="Genomic_DNA"/>
</dbReference>
<feature type="coiled-coil region" evidence="1">
    <location>
        <begin position="786"/>
        <end position="820"/>
    </location>
</feature>
<feature type="compositionally biased region" description="Polar residues" evidence="2">
    <location>
        <begin position="1340"/>
        <end position="1351"/>
    </location>
</feature>
<keyword evidence="1" id="KW-0175">Coiled coil</keyword>
<feature type="region of interest" description="Disordered" evidence="2">
    <location>
        <begin position="1264"/>
        <end position="1403"/>
    </location>
</feature>
<dbReference type="VEuPathDB" id="FungiDB:SCHCODRAFT_02566171"/>
<dbReference type="GeneID" id="9590125"/>
<organism evidence="4">
    <name type="scientific">Schizophyllum commune (strain H4-8 / FGSC 9210)</name>
    <name type="common">Split gill fungus</name>
    <dbReference type="NCBI Taxonomy" id="578458"/>
    <lineage>
        <taxon>Eukaryota</taxon>
        <taxon>Fungi</taxon>
        <taxon>Dikarya</taxon>
        <taxon>Basidiomycota</taxon>
        <taxon>Agaricomycotina</taxon>
        <taxon>Agaricomycetes</taxon>
        <taxon>Agaricomycetidae</taxon>
        <taxon>Agaricales</taxon>
        <taxon>Schizophyllaceae</taxon>
        <taxon>Schizophyllum</taxon>
    </lineage>
</organism>
<feature type="compositionally biased region" description="Basic and acidic residues" evidence="2">
    <location>
        <begin position="1393"/>
        <end position="1403"/>
    </location>
</feature>
<feature type="region of interest" description="Disordered" evidence="2">
    <location>
        <begin position="1470"/>
        <end position="1513"/>
    </location>
</feature>
<dbReference type="GO" id="GO:0051878">
    <property type="term" value="P:lateral element assembly"/>
    <property type="evidence" value="ECO:0007669"/>
    <property type="project" value="TreeGrafter"/>
</dbReference>
<dbReference type="OMA" id="EIRRMQM"/>
<dbReference type="STRING" id="578458.D8PQA1"/>
<dbReference type="Gene3D" id="1.10.287.1490">
    <property type="match status" value="2"/>
</dbReference>
<dbReference type="GO" id="GO:0051026">
    <property type="term" value="P:chiasma assembly"/>
    <property type="evidence" value="ECO:0007669"/>
    <property type="project" value="TreeGrafter"/>
</dbReference>
<protein>
    <submittedName>
        <fullName evidence="3">Uncharacterized protein</fullName>
    </submittedName>
</protein>
<feature type="coiled-coil region" evidence="1">
    <location>
        <begin position="164"/>
        <end position="237"/>
    </location>
</feature>
<accession>D8PQA1</accession>
<proteinExistence type="predicted"/>
<name>D8PQA1_SCHCM</name>
<feature type="coiled-coil region" evidence="1">
    <location>
        <begin position="271"/>
        <end position="390"/>
    </location>
</feature>
<dbReference type="GO" id="GO:0001673">
    <property type="term" value="C:male germ cell nucleus"/>
    <property type="evidence" value="ECO:0007669"/>
    <property type="project" value="TreeGrafter"/>
</dbReference>
<dbReference type="OrthoDB" id="10255344at2759"/>